<dbReference type="AlphaFoldDB" id="A0A225DDS1"/>
<keyword evidence="2" id="KW-1185">Reference proteome</keyword>
<evidence type="ECO:0000313" key="1">
    <source>
        <dbReference type="EMBL" id="OWK34267.1"/>
    </source>
</evidence>
<reference evidence="2" key="1">
    <citation type="submission" date="2017-06" db="EMBL/GenBank/DDBJ databases">
        <title>Genome analysis of Fimbriiglobus ruber SP5, the first member of the order Planctomycetales with confirmed chitinolytic capability.</title>
        <authorList>
            <person name="Ravin N.V."/>
            <person name="Rakitin A.L."/>
            <person name="Ivanova A.A."/>
            <person name="Beletsky A.V."/>
            <person name="Kulichevskaya I.S."/>
            <person name="Mardanov A.V."/>
            <person name="Dedysh S.N."/>
        </authorList>
    </citation>
    <scope>NUCLEOTIDE SEQUENCE [LARGE SCALE GENOMIC DNA]</scope>
    <source>
        <strain evidence="2">SP5</strain>
    </source>
</reference>
<comment type="caution">
    <text evidence="1">The sequence shown here is derived from an EMBL/GenBank/DDBJ whole genome shotgun (WGS) entry which is preliminary data.</text>
</comment>
<dbReference type="RefSeq" id="WP_088260569.1">
    <property type="nucleotide sequence ID" value="NZ_NIDE01000020.1"/>
</dbReference>
<dbReference type="EMBL" id="NIDE01000020">
    <property type="protein sequence ID" value="OWK34267.1"/>
    <property type="molecule type" value="Genomic_DNA"/>
</dbReference>
<sequence length="72" mass="7855">MTSDPPDLTDGDMLDLLPDALLVCNCHVCGDLVSRDSERRLHGCEDVVGLLWTFTHGRPICAPCFVQANLEG</sequence>
<evidence type="ECO:0000313" key="2">
    <source>
        <dbReference type="Proteomes" id="UP000214646"/>
    </source>
</evidence>
<dbReference type="Proteomes" id="UP000214646">
    <property type="component" value="Unassembled WGS sequence"/>
</dbReference>
<organism evidence="1 2">
    <name type="scientific">Fimbriiglobus ruber</name>
    <dbReference type="NCBI Taxonomy" id="1908690"/>
    <lineage>
        <taxon>Bacteria</taxon>
        <taxon>Pseudomonadati</taxon>
        <taxon>Planctomycetota</taxon>
        <taxon>Planctomycetia</taxon>
        <taxon>Gemmatales</taxon>
        <taxon>Gemmataceae</taxon>
        <taxon>Fimbriiglobus</taxon>
    </lineage>
</organism>
<accession>A0A225DDS1</accession>
<protein>
    <submittedName>
        <fullName evidence="1">Uncharacterized protein</fullName>
    </submittedName>
</protein>
<name>A0A225DDS1_9BACT</name>
<proteinExistence type="predicted"/>
<gene>
    <name evidence="1" type="ORF">FRUB_10238</name>
</gene>